<sequence length="118" mass="13399">MKETPMVVVAFSTLLFFVSYVILSCRTTCRTLNGRRTGHGSLSWLKRGYFQQHPVCLRCPSRYICPLRFYLHDTLDRESHAINIPSSVSIRCRGSLSTSSPNGVDFSPHCPTKVERSM</sequence>
<name>A0ABR4H785_9EURO</name>
<dbReference type="Proteomes" id="UP001610334">
    <property type="component" value="Unassembled WGS sequence"/>
</dbReference>
<dbReference type="PROSITE" id="PS51257">
    <property type="entry name" value="PROKAR_LIPOPROTEIN"/>
    <property type="match status" value="1"/>
</dbReference>
<proteinExistence type="predicted"/>
<organism evidence="2 3">
    <name type="scientific">Aspergillus granulosus</name>
    <dbReference type="NCBI Taxonomy" id="176169"/>
    <lineage>
        <taxon>Eukaryota</taxon>
        <taxon>Fungi</taxon>
        <taxon>Dikarya</taxon>
        <taxon>Ascomycota</taxon>
        <taxon>Pezizomycotina</taxon>
        <taxon>Eurotiomycetes</taxon>
        <taxon>Eurotiomycetidae</taxon>
        <taxon>Eurotiales</taxon>
        <taxon>Aspergillaceae</taxon>
        <taxon>Aspergillus</taxon>
        <taxon>Aspergillus subgen. Nidulantes</taxon>
    </lineage>
</organism>
<reference evidence="2 3" key="1">
    <citation type="submission" date="2024-07" db="EMBL/GenBank/DDBJ databases">
        <title>Section-level genome sequencing and comparative genomics of Aspergillus sections Usti and Cavernicolus.</title>
        <authorList>
            <consortium name="Lawrence Berkeley National Laboratory"/>
            <person name="Nybo J.L."/>
            <person name="Vesth T.C."/>
            <person name="Theobald S."/>
            <person name="Frisvad J.C."/>
            <person name="Larsen T.O."/>
            <person name="Kjaerboelling I."/>
            <person name="Rothschild-Mancinelli K."/>
            <person name="Lyhne E.K."/>
            <person name="Kogle M.E."/>
            <person name="Barry K."/>
            <person name="Clum A."/>
            <person name="Na H."/>
            <person name="Ledsgaard L."/>
            <person name="Lin J."/>
            <person name="Lipzen A."/>
            <person name="Kuo A."/>
            <person name="Riley R."/>
            <person name="Mondo S."/>
            <person name="Labutti K."/>
            <person name="Haridas S."/>
            <person name="Pangalinan J."/>
            <person name="Salamov A.A."/>
            <person name="Simmons B.A."/>
            <person name="Magnuson J.K."/>
            <person name="Chen J."/>
            <person name="Drula E."/>
            <person name="Henrissat B."/>
            <person name="Wiebenga A."/>
            <person name="Lubbers R.J."/>
            <person name="Gomes A.C."/>
            <person name="Makela M.R."/>
            <person name="Stajich J."/>
            <person name="Grigoriev I.V."/>
            <person name="Mortensen U.H."/>
            <person name="De Vries R.P."/>
            <person name="Baker S.E."/>
            <person name="Andersen M.R."/>
        </authorList>
    </citation>
    <scope>NUCLEOTIDE SEQUENCE [LARGE SCALE GENOMIC DNA]</scope>
    <source>
        <strain evidence="2 3">CBS 588.65</strain>
    </source>
</reference>
<keyword evidence="3" id="KW-1185">Reference proteome</keyword>
<evidence type="ECO:0000313" key="3">
    <source>
        <dbReference type="Proteomes" id="UP001610334"/>
    </source>
</evidence>
<accession>A0ABR4H785</accession>
<gene>
    <name evidence="2" type="ORF">BJX63DRAFT_277254</name>
</gene>
<comment type="caution">
    <text evidence="2">The sequence shown here is derived from an EMBL/GenBank/DDBJ whole genome shotgun (WGS) entry which is preliminary data.</text>
</comment>
<feature type="region of interest" description="Disordered" evidence="1">
    <location>
        <begin position="96"/>
        <end position="118"/>
    </location>
</feature>
<dbReference type="EMBL" id="JBFXLT010000059">
    <property type="protein sequence ID" value="KAL2811328.1"/>
    <property type="molecule type" value="Genomic_DNA"/>
</dbReference>
<evidence type="ECO:0008006" key="4">
    <source>
        <dbReference type="Google" id="ProtNLM"/>
    </source>
</evidence>
<evidence type="ECO:0000313" key="2">
    <source>
        <dbReference type="EMBL" id="KAL2811328.1"/>
    </source>
</evidence>
<protein>
    <recommendedName>
        <fullName evidence="4">Secreted protein</fullName>
    </recommendedName>
</protein>
<evidence type="ECO:0000256" key="1">
    <source>
        <dbReference type="SAM" id="MobiDB-lite"/>
    </source>
</evidence>